<proteinExistence type="predicted"/>
<evidence type="ECO:0000313" key="3">
    <source>
        <dbReference type="Proteomes" id="UP001179361"/>
    </source>
</evidence>
<organism evidence="2 3">
    <name type="scientific">Massilia phyllostachyos</name>
    <dbReference type="NCBI Taxonomy" id="2898585"/>
    <lineage>
        <taxon>Bacteria</taxon>
        <taxon>Pseudomonadati</taxon>
        <taxon>Pseudomonadota</taxon>
        <taxon>Betaproteobacteria</taxon>
        <taxon>Burkholderiales</taxon>
        <taxon>Oxalobacteraceae</taxon>
        <taxon>Telluria group</taxon>
        <taxon>Massilia</taxon>
    </lineage>
</organism>
<evidence type="ECO:0000313" key="2">
    <source>
        <dbReference type="EMBL" id="MCD2515332.1"/>
    </source>
</evidence>
<feature type="chain" id="PRO_5045797547" description="PEP-CTERM protein-sorting domain-containing protein" evidence="1">
    <location>
        <begin position="22"/>
        <end position="342"/>
    </location>
</feature>
<dbReference type="NCBIfam" id="TIGR02913">
    <property type="entry name" value="HAF_rpt"/>
    <property type="match status" value="3"/>
</dbReference>
<keyword evidence="1" id="KW-0732">Signal</keyword>
<dbReference type="InterPro" id="IPR014262">
    <property type="entry name" value="HAF_rpt"/>
</dbReference>
<name>A0ABS8Q2L9_9BURK</name>
<dbReference type="Proteomes" id="UP001179361">
    <property type="component" value="Unassembled WGS sequence"/>
</dbReference>
<comment type="caution">
    <text evidence="2">The sequence shown here is derived from an EMBL/GenBank/DDBJ whole genome shotgun (WGS) entry which is preliminary data.</text>
</comment>
<reference evidence="2" key="1">
    <citation type="submission" date="2021-11" db="EMBL/GenBank/DDBJ databases">
        <title>The complete genome of Massilia sp sp. G4R7.</title>
        <authorList>
            <person name="Liu L."/>
            <person name="Yue J."/>
            <person name="Yuan J."/>
            <person name="Yang F."/>
            <person name="Li L."/>
        </authorList>
    </citation>
    <scope>NUCLEOTIDE SEQUENCE</scope>
    <source>
        <strain evidence="2">G4R7</strain>
    </source>
</reference>
<keyword evidence="3" id="KW-1185">Reference proteome</keyword>
<gene>
    <name evidence="2" type="ORF">LQ564_03280</name>
</gene>
<accession>A0ABS8Q2L9</accession>
<feature type="signal peptide" evidence="1">
    <location>
        <begin position="1"/>
        <end position="21"/>
    </location>
</feature>
<protein>
    <recommendedName>
        <fullName evidence="4">PEP-CTERM protein-sorting domain-containing protein</fullName>
    </recommendedName>
</protein>
<evidence type="ECO:0000256" key="1">
    <source>
        <dbReference type="SAM" id="SignalP"/>
    </source>
</evidence>
<dbReference type="RefSeq" id="WP_231056642.1">
    <property type="nucleotide sequence ID" value="NZ_JAJNOC010000001.1"/>
</dbReference>
<sequence>MFIKLLSACLLAVCTVRPAFAAPVYTLTPYSGKYSSAIAMNERGEVAVNNHEATIPNRASLNWPGGYLDYGTLGGSNAEVYGINNRGGAVGVSDLAHGGQAGFLYSDGTMREFLPSRDLGPPTLINDRGDVAGSGNDRPFLYSQGKLEQFGTSNSSVSDMNESGVVVGALNFPGGRGHPFMYSEGKLTDLGTVGWSYGTATAINDVGAIVGYGATDAGVPGAFLFQDGVVHRLDDLPAGSMPSDINNLGDIVGIAGERPFLYRDGILFDLDSLLPAGRNFALRDALDVNDREQILAGACFTGNDAASGCFGAVLTPVPEPRAWLMLLAGMVAVTACRARRSR</sequence>
<evidence type="ECO:0008006" key="4">
    <source>
        <dbReference type="Google" id="ProtNLM"/>
    </source>
</evidence>
<dbReference type="EMBL" id="JAJNOC010000001">
    <property type="protein sequence ID" value="MCD2515332.1"/>
    <property type="molecule type" value="Genomic_DNA"/>
</dbReference>